<protein>
    <submittedName>
        <fullName evidence="2">VOC family protein</fullName>
    </submittedName>
</protein>
<organism evidence="2 3">
    <name type="scientific">Nocardioides taihuensis</name>
    <dbReference type="NCBI Taxonomy" id="1835606"/>
    <lineage>
        <taxon>Bacteria</taxon>
        <taxon>Bacillati</taxon>
        <taxon>Actinomycetota</taxon>
        <taxon>Actinomycetes</taxon>
        <taxon>Propionibacteriales</taxon>
        <taxon>Nocardioidaceae</taxon>
        <taxon>Nocardioides</taxon>
    </lineage>
</organism>
<dbReference type="EMBL" id="JBHSKD010000027">
    <property type="protein sequence ID" value="MFC5179121.1"/>
    <property type="molecule type" value="Genomic_DNA"/>
</dbReference>
<dbReference type="PANTHER" id="PTHR35908">
    <property type="entry name" value="HYPOTHETICAL FUSION PROTEIN"/>
    <property type="match status" value="1"/>
</dbReference>
<reference evidence="3" key="1">
    <citation type="journal article" date="2019" name="Int. J. Syst. Evol. Microbiol.">
        <title>The Global Catalogue of Microorganisms (GCM) 10K type strain sequencing project: providing services to taxonomists for standard genome sequencing and annotation.</title>
        <authorList>
            <consortium name="The Broad Institute Genomics Platform"/>
            <consortium name="The Broad Institute Genome Sequencing Center for Infectious Disease"/>
            <person name="Wu L."/>
            <person name="Ma J."/>
        </authorList>
    </citation>
    <scope>NUCLEOTIDE SEQUENCE [LARGE SCALE GENOMIC DNA]</scope>
    <source>
        <strain evidence="3">DFY41</strain>
    </source>
</reference>
<proteinExistence type="predicted"/>
<dbReference type="Proteomes" id="UP001596087">
    <property type="component" value="Unassembled WGS sequence"/>
</dbReference>
<dbReference type="CDD" id="cd06587">
    <property type="entry name" value="VOC"/>
    <property type="match status" value="1"/>
</dbReference>
<dbReference type="InterPro" id="IPR037523">
    <property type="entry name" value="VOC_core"/>
</dbReference>
<feature type="domain" description="VOC" evidence="1">
    <location>
        <begin position="5"/>
        <end position="124"/>
    </location>
</feature>
<dbReference type="InterPro" id="IPR029068">
    <property type="entry name" value="Glyas_Bleomycin-R_OHBP_Dase"/>
</dbReference>
<sequence>MTRTPIRWTTVCLDCPDAHAAAEFYCRLLGWETTVTEPDWVLVRDPAGGVGLSFQSEEQYVAPTWPEAPGEQQKMIHLEVLVDDLPAAVEAALAAGGRLADHQPREDLRVVLDPAGHPLCLFTQ</sequence>
<evidence type="ECO:0000313" key="3">
    <source>
        <dbReference type="Proteomes" id="UP001596087"/>
    </source>
</evidence>
<dbReference type="RefSeq" id="WP_378593015.1">
    <property type="nucleotide sequence ID" value="NZ_JBHSKD010000027.1"/>
</dbReference>
<dbReference type="SUPFAM" id="SSF54593">
    <property type="entry name" value="Glyoxalase/Bleomycin resistance protein/Dihydroxybiphenyl dioxygenase"/>
    <property type="match status" value="1"/>
</dbReference>
<evidence type="ECO:0000313" key="2">
    <source>
        <dbReference type="EMBL" id="MFC5179121.1"/>
    </source>
</evidence>
<accession>A0ABW0BP14</accession>
<dbReference type="PANTHER" id="PTHR35908:SF1">
    <property type="entry name" value="CONSERVED PROTEIN"/>
    <property type="match status" value="1"/>
</dbReference>
<dbReference type="Pfam" id="PF18029">
    <property type="entry name" value="Glyoxalase_6"/>
    <property type="match status" value="1"/>
</dbReference>
<name>A0ABW0BP14_9ACTN</name>
<evidence type="ECO:0000259" key="1">
    <source>
        <dbReference type="PROSITE" id="PS51819"/>
    </source>
</evidence>
<dbReference type="Gene3D" id="3.10.180.10">
    <property type="entry name" value="2,3-Dihydroxybiphenyl 1,2-Dioxygenase, domain 1"/>
    <property type="match status" value="1"/>
</dbReference>
<dbReference type="InterPro" id="IPR041581">
    <property type="entry name" value="Glyoxalase_6"/>
</dbReference>
<keyword evidence="3" id="KW-1185">Reference proteome</keyword>
<gene>
    <name evidence="2" type="ORF">ACFPGP_20730</name>
</gene>
<comment type="caution">
    <text evidence="2">The sequence shown here is derived from an EMBL/GenBank/DDBJ whole genome shotgun (WGS) entry which is preliminary data.</text>
</comment>
<dbReference type="PROSITE" id="PS51819">
    <property type="entry name" value="VOC"/>
    <property type="match status" value="1"/>
</dbReference>